<dbReference type="PANTHER" id="PTHR46082:SF6">
    <property type="entry name" value="AAA+ ATPASE DOMAIN-CONTAINING PROTEIN-RELATED"/>
    <property type="match status" value="1"/>
</dbReference>
<dbReference type="InterPro" id="IPR019734">
    <property type="entry name" value="TPR_rpt"/>
</dbReference>
<sequence length="772" mass="82601">MTSGPEIPADQVWASGERSNAAGGSIGVAVSGDHNRLVMLPAEAVDGARTVEAPTGAGNLPGSASGVFVGREQALVKVRAMLSDGGEAVVTQTGAVHGLGGVGKSTMALHYAHRFRAHYSLVWWITADSPESIVSGLAALAFRLCPQWAVAADVNERAAWATTWLGWHPGWLLIFDNVEDPAQLLPYTGTLTGGHQLATSRKATGWHNVAPAVPLDLLAPEAAADLLCVVAFGGRTPTDDERDQAEALARDLGFLPLALEQAGAHAYQTGTDLGSYREALGAMLGAAADGIRPERTIARIWDRTLAAIENRDPLAVTLLYTMAWLAPDDIPRTLLAPVSPDPIALGNALGVLHAYNMVAFTDQQGVSVHRLVQTVLRARHVPGSGAEFRGRHEAESAVRQAVPGEDDATDEDVGRWERLIPQVMALVESSPPEHLNSADTIAAYCVVARYLHRQGRDAHSVPLREAVLAHRAGVLGDSHPDTLTSRNHLANACLAAGNLTRATALYETTLTRRRHVLGDAHPDTLRSQSNLADAYWTAGDLTRAIPLHEATLTRSEQVLGNTHPDTLRSRDHLAGAYESAGDLTRAIHLFEIALAQRQKVLGDTHPDTLDSRINLAEAYQFAGDLSRATTLFETAMAERARILGDTHPATLRSRNYVARVYQAAGDMGRAIPLYEATLTLFEKVLGDTHPQTLHSRSCLANAYSAAEDPDRALPLHEATLTQRERILGHHHPDTLISRSDLAAAYQAAQARECSGVRPQAGSEAAEPDDGAA</sequence>
<comment type="caution">
    <text evidence="2">The sequence shown here is derived from an EMBL/GenBank/DDBJ whole genome shotgun (WGS) entry which is preliminary data.</text>
</comment>
<dbReference type="Gene3D" id="3.40.50.300">
    <property type="entry name" value="P-loop containing nucleotide triphosphate hydrolases"/>
    <property type="match status" value="1"/>
</dbReference>
<dbReference type="InterPro" id="IPR027417">
    <property type="entry name" value="P-loop_NTPase"/>
</dbReference>
<dbReference type="NCBIfam" id="NF040586">
    <property type="entry name" value="FxSxx_TPR"/>
    <property type="match status" value="1"/>
</dbReference>
<dbReference type="InterPro" id="IPR053137">
    <property type="entry name" value="NLR-like"/>
</dbReference>
<dbReference type="Gene3D" id="1.25.40.10">
    <property type="entry name" value="Tetratricopeptide repeat domain"/>
    <property type="match status" value="2"/>
</dbReference>
<dbReference type="Proteomes" id="UP001610990">
    <property type="component" value="Unassembled WGS sequence"/>
</dbReference>
<dbReference type="InterPro" id="IPR011990">
    <property type="entry name" value="TPR-like_helical_dom_sf"/>
</dbReference>
<dbReference type="RefSeq" id="WP_143681989.1">
    <property type="nucleotide sequence ID" value="NZ_JBEZAY010000081.1"/>
</dbReference>
<dbReference type="SMART" id="SM00028">
    <property type="entry name" value="TPR"/>
    <property type="match status" value="6"/>
</dbReference>
<feature type="region of interest" description="Disordered" evidence="1">
    <location>
        <begin position="753"/>
        <end position="772"/>
    </location>
</feature>
<dbReference type="SUPFAM" id="SSF52540">
    <property type="entry name" value="P-loop containing nucleoside triphosphate hydrolases"/>
    <property type="match status" value="1"/>
</dbReference>
<dbReference type="EMBL" id="JBIRGH010000010">
    <property type="protein sequence ID" value="MFH8586488.1"/>
    <property type="molecule type" value="Genomic_DNA"/>
</dbReference>
<reference evidence="2 3" key="1">
    <citation type="submission" date="2024-10" db="EMBL/GenBank/DDBJ databases">
        <title>The Natural Products Discovery Center: Release of the First 8490 Sequenced Strains for Exploring Actinobacteria Biosynthetic Diversity.</title>
        <authorList>
            <person name="Kalkreuter E."/>
            <person name="Kautsar S.A."/>
            <person name="Yang D."/>
            <person name="Bader C.D."/>
            <person name="Teijaro C.N."/>
            <person name="Fluegel L."/>
            <person name="Davis C.M."/>
            <person name="Simpson J.R."/>
            <person name="Lauterbach L."/>
            <person name="Steele A.D."/>
            <person name="Gui C."/>
            <person name="Meng S."/>
            <person name="Li G."/>
            <person name="Viehrig K."/>
            <person name="Ye F."/>
            <person name="Su P."/>
            <person name="Kiefer A.F."/>
            <person name="Nichols A."/>
            <person name="Cepeda A.J."/>
            <person name="Yan W."/>
            <person name="Fan B."/>
            <person name="Jiang Y."/>
            <person name="Adhikari A."/>
            <person name="Zheng C.-J."/>
            <person name="Schuster L."/>
            <person name="Cowan T.M."/>
            <person name="Smanski M.J."/>
            <person name="Chevrette M.G."/>
            <person name="De Carvalho L.P.S."/>
            <person name="Shen B."/>
        </authorList>
    </citation>
    <scope>NUCLEOTIDE SEQUENCE [LARGE SCALE GENOMIC DNA]</scope>
    <source>
        <strain evidence="2 3">NPDC018013</strain>
    </source>
</reference>
<keyword evidence="3" id="KW-1185">Reference proteome</keyword>
<evidence type="ECO:0000256" key="1">
    <source>
        <dbReference type="SAM" id="MobiDB-lite"/>
    </source>
</evidence>
<protein>
    <submittedName>
        <fullName evidence="2">FxSxx-COOH system tetratricopeptide repeat protein</fullName>
    </submittedName>
</protein>
<dbReference type="Pfam" id="PF13424">
    <property type="entry name" value="TPR_12"/>
    <property type="match status" value="3"/>
</dbReference>
<proteinExistence type="predicted"/>
<evidence type="ECO:0000313" key="2">
    <source>
        <dbReference type="EMBL" id="MFH8586488.1"/>
    </source>
</evidence>
<organism evidence="2 3">
    <name type="scientific">Streptomyces celluloflavus</name>
    <dbReference type="NCBI Taxonomy" id="58344"/>
    <lineage>
        <taxon>Bacteria</taxon>
        <taxon>Bacillati</taxon>
        <taxon>Actinomycetota</taxon>
        <taxon>Actinomycetes</taxon>
        <taxon>Kitasatosporales</taxon>
        <taxon>Streptomycetaceae</taxon>
        <taxon>Streptomyces</taxon>
    </lineage>
</organism>
<dbReference type="PANTHER" id="PTHR46082">
    <property type="entry name" value="ATP/GTP-BINDING PROTEIN-RELATED"/>
    <property type="match status" value="1"/>
</dbReference>
<name>A0ABW7RH34_9ACTN</name>
<evidence type="ECO:0000313" key="3">
    <source>
        <dbReference type="Proteomes" id="UP001610990"/>
    </source>
</evidence>
<dbReference type="SUPFAM" id="SSF48452">
    <property type="entry name" value="TPR-like"/>
    <property type="match status" value="3"/>
</dbReference>
<accession>A0ABW7RH34</accession>
<feature type="region of interest" description="Disordered" evidence="1">
    <location>
        <begin position="388"/>
        <end position="411"/>
    </location>
</feature>
<gene>
    <name evidence="2" type="primary">fxsT</name>
    <name evidence="2" type="ORF">ACH4GP_19110</name>
</gene>